<dbReference type="GO" id="GO:0008170">
    <property type="term" value="F:N-methyltransferase activity"/>
    <property type="evidence" value="ECO:0007669"/>
    <property type="project" value="InterPro"/>
</dbReference>
<dbReference type="PROSITE" id="PS00092">
    <property type="entry name" value="N6_MTASE"/>
    <property type="match status" value="1"/>
</dbReference>
<keyword evidence="4 10" id="KW-0808">Transferase</keyword>
<dbReference type="PRINTS" id="PR00507">
    <property type="entry name" value="N12N6MTFRASE"/>
</dbReference>
<evidence type="ECO:0000259" key="8">
    <source>
        <dbReference type="Pfam" id="PF02384"/>
    </source>
</evidence>
<evidence type="ECO:0000256" key="5">
    <source>
        <dbReference type="ARBA" id="ARBA00022691"/>
    </source>
</evidence>
<sequence length="508" mass="57836">MQLNAFNNLPSPISLADLESHLWGAATLLRGLIDAGDYKQYIFPLLFYKRLCDVFDEEYQQALAESKGDQEYASLIEHRFKIPEGAHWNDVRSQTTDLGKALQNAMRAIEQANPDTLAGIFGDAPWTNKSRLSDRILRDLIEHFSKHTLSIANVPEDELGIGYEYLIKKFADDSGHTAAEFYTNRTVVRLMTELLEPQEGESIYDPTCGSGGMLLSCAVRLKDQGKEYRTLKLFGQERNLITSSIARMNLFLHGFEDFRIERGDTLADPKLIQGDRLRQFDIVLANPPYSIKQWNRKGWESDPFGRNFLGVPPQGRADYAFFQHILKSLKPVSGRCAILFPHGVLFRDEEREMRRKLIEQDWVECVIGLGPNLFYNSPMEACVMICRTHKPSDRKGKILLINAVDEVTRERAQSFLEDDHIQRITAAYRVFEDEEGFTRVITKEEALDQNGNLNIALYVRKKNGNGNGFSQKNDLAEAIHAWQQSSHALREAMNALLETLSPENSEGK</sequence>
<keyword evidence="3 10" id="KW-0489">Methyltransferase</keyword>
<dbReference type="InterPro" id="IPR002052">
    <property type="entry name" value="DNA_methylase_N6_adenine_CS"/>
</dbReference>
<dbReference type="InterPro" id="IPR029063">
    <property type="entry name" value="SAM-dependent_MTases_sf"/>
</dbReference>
<dbReference type="EC" id="2.1.1.72" evidence="2"/>
<evidence type="ECO:0000259" key="9">
    <source>
        <dbReference type="Pfam" id="PF12161"/>
    </source>
</evidence>
<proteinExistence type="inferred from homology"/>
<dbReference type="PATRIC" id="fig|229921.5.peg.3131"/>
<evidence type="ECO:0000313" key="11">
    <source>
        <dbReference type="Proteomes" id="UP000050501"/>
    </source>
</evidence>
<feature type="domain" description="DNA methylase adenine-specific" evidence="8">
    <location>
        <begin position="156"/>
        <end position="462"/>
    </location>
</feature>
<dbReference type="RefSeq" id="WP_062419306.1">
    <property type="nucleotide sequence ID" value="NZ_DF967974.1"/>
</dbReference>
<dbReference type="InterPro" id="IPR022749">
    <property type="entry name" value="D12N6_MeTrfase_N"/>
</dbReference>
<keyword evidence="11" id="KW-1185">Reference proteome</keyword>
<dbReference type="Pfam" id="PF12161">
    <property type="entry name" value="HsdM_N"/>
    <property type="match status" value="1"/>
</dbReference>
<keyword evidence="6" id="KW-0680">Restriction system</keyword>
<comment type="caution">
    <text evidence="10">The sequence shown here is derived from an EMBL/GenBank/DDBJ whole genome shotgun (WGS) entry which is preliminary data.</text>
</comment>
<evidence type="ECO:0000256" key="7">
    <source>
        <dbReference type="ARBA" id="ARBA00047942"/>
    </source>
</evidence>
<dbReference type="EMBL" id="LGCM01000022">
    <property type="protein sequence ID" value="KPL86608.1"/>
    <property type="molecule type" value="Genomic_DNA"/>
</dbReference>
<dbReference type="Gene3D" id="1.20.1260.30">
    <property type="match status" value="1"/>
</dbReference>
<dbReference type="GO" id="GO:0009007">
    <property type="term" value="F:site-specific DNA-methyltransferase (adenine-specific) activity"/>
    <property type="evidence" value="ECO:0007669"/>
    <property type="project" value="UniProtKB-EC"/>
</dbReference>
<dbReference type="InterPro" id="IPR003356">
    <property type="entry name" value="DNA_methylase_A-5"/>
</dbReference>
<comment type="catalytic activity">
    <reaction evidence="7">
        <text>a 2'-deoxyadenosine in DNA + S-adenosyl-L-methionine = an N(6)-methyl-2'-deoxyadenosine in DNA + S-adenosyl-L-homocysteine + H(+)</text>
        <dbReference type="Rhea" id="RHEA:15197"/>
        <dbReference type="Rhea" id="RHEA-COMP:12418"/>
        <dbReference type="Rhea" id="RHEA-COMP:12419"/>
        <dbReference type="ChEBI" id="CHEBI:15378"/>
        <dbReference type="ChEBI" id="CHEBI:57856"/>
        <dbReference type="ChEBI" id="CHEBI:59789"/>
        <dbReference type="ChEBI" id="CHEBI:90615"/>
        <dbReference type="ChEBI" id="CHEBI:90616"/>
        <dbReference type="EC" id="2.1.1.72"/>
    </reaction>
</comment>
<dbReference type="PANTHER" id="PTHR42933:SF3">
    <property type="entry name" value="TYPE I RESTRICTION ENZYME MJAVIII METHYLASE SUBUNIT"/>
    <property type="match status" value="1"/>
</dbReference>
<accession>A0A0P6Y3Y0</accession>
<evidence type="ECO:0000313" key="10">
    <source>
        <dbReference type="EMBL" id="KPL86608.1"/>
    </source>
</evidence>
<name>A0A0P6Y3Y0_9CHLR</name>
<dbReference type="STRING" id="229921.ADN01_05550"/>
<dbReference type="GO" id="GO:0009307">
    <property type="term" value="P:DNA restriction-modification system"/>
    <property type="evidence" value="ECO:0007669"/>
    <property type="project" value="UniProtKB-KW"/>
</dbReference>
<dbReference type="GO" id="GO:0032259">
    <property type="term" value="P:methylation"/>
    <property type="evidence" value="ECO:0007669"/>
    <property type="project" value="UniProtKB-KW"/>
</dbReference>
<dbReference type="SUPFAM" id="SSF53335">
    <property type="entry name" value="S-adenosyl-L-methionine-dependent methyltransferases"/>
    <property type="match status" value="1"/>
</dbReference>
<dbReference type="Pfam" id="PF02384">
    <property type="entry name" value="N6_Mtase"/>
    <property type="match status" value="1"/>
</dbReference>
<reference evidence="10 11" key="1">
    <citation type="submission" date="2015-07" db="EMBL/GenBank/DDBJ databases">
        <title>Genome sequence of Levilinea saccharolytica DSM 16555.</title>
        <authorList>
            <person name="Hemp J."/>
            <person name="Ward L.M."/>
            <person name="Pace L.A."/>
            <person name="Fischer W.W."/>
        </authorList>
    </citation>
    <scope>NUCLEOTIDE SEQUENCE [LARGE SCALE GENOMIC DNA]</scope>
    <source>
        <strain evidence="10 11">KIBI-1</strain>
    </source>
</reference>
<evidence type="ECO:0000256" key="1">
    <source>
        <dbReference type="ARBA" id="ARBA00006594"/>
    </source>
</evidence>
<dbReference type="GO" id="GO:0003677">
    <property type="term" value="F:DNA binding"/>
    <property type="evidence" value="ECO:0007669"/>
    <property type="project" value="InterPro"/>
</dbReference>
<dbReference type="AlphaFoldDB" id="A0A0P6Y3Y0"/>
<keyword evidence="5" id="KW-0949">S-adenosyl-L-methionine</keyword>
<dbReference type="PANTHER" id="PTHR42933">
    <property type="entry name" value="SLR6095 PROTEIN"/>
    <property type="match status" value="1"/>
</dbReference>
<protein>
    <recommendedName>
        <fullName evidence="2">site-specific DNA-methyltransferase (adenine-specific)</fullName>
        <ecNumber evidence="2">2.1.1.72</ecNumber>
    </recommendedName>
</protein>
<organism evidence="10 11">
    <name type="scientific">Levilinea saccharolytica</name>
    <dbReference type="NCBI Taxonomy" id="229921"/>
    <lineage>
        <taxon>Bacteria</taxon>
        <taxon>Bacillati</taxon>
        <taxon>Chloroflexota</taxon>
        <taxon>Anaerolineae</taxon>
        <taxon>Anaerolineales</taxon>
        <taxon>Anaerolineaceae</taxon>
        <taxon>Levilinea</taxon>
    </lineage>
</organism>
<evidence type="ECO:0000256" key="3">
    <source>
        <dbReference type="ARBA" id="ARBA00022603"/>
    </source>
</evidence>
<dbReference type="Proteomes" id="UP000050501">
    <property type="component" value="Unassembled WGS sequence"/>
</dbReference>
<evidence type="ECO:0000256" key="2">
    <source>
        <dbReference type="ARBA" id="ARBA00011900"/>
    </source>
</evidence>
<comment type="similarity">
    <text evidence="1">Belongs to the N(4)/N(6)-methyltransferase family.</text>
</comment>
<evidence type="ECO:0000256" key="6">
    <source>
        <dbReference type="ARBA" id="ARBA00022747"/>
    </source>
</evidence>
<dbReference type="OrthoDB" id="9814572at2"/>
<evidence type="ECO:0000256" key="4">
    <source>
        <dbReference type="ARBA" id="ARBA00022679"/>
    </source>
</evidence>
<dbReference type="Gene3D" id="3.40.50.150">
    <property type="entry name" value="Vaccinia Virus protein VP39"/>
    <property type="match status" value="1"/>
</dbReference>
<dbReference type="InterPro" id="IPR038333">
    <property type="entry name" value="T1MK-like_N_sf"/>
</dbReference>
<feature type="domain" description="N6 adenine-specific DNA methyltransferase N-terminal" evidence="9">
    <location>
        <begin position="18"/>
        <end position="144"/>
    </location>
</feature>
<gene>
    <name evidence="10" type="ORF">ADN01_05550</name>
</gene>
<dbReference type="InterPro" id="IPR051537">
    <property type="entry name" value="DNA_Adenine_Mtase"/>
</dbReference>
<dbReference type="REBASE" id="132884">
    <property type="entry name" value="M2.LsaKIBI1ORF5550P"/>
</dbReference>